<sequence>MMTPDIERARSALFACDPGVPRIEWVRLLAAAKDAGLTVDDADEWSVSAANYGGRRDVEGAWRSIQPDGKVRAGTLFHVAREHGWRDDGQRIEHVRPVRPVVAEPARKAPAVSAAEVWGRCVPADAGHGYIVRKGGHPDGLGLYPASAPRLTIAGLSVAGWLVLPCRAPGGELQSLQFIPPQAGAKKLNLPGASMAGGLHVVGQLGEGPAYLCEGISAAWAVWQATGHAAVVCFGSGNVRRVAEALRQKHEGLPLVLLPDVGKETEAAAIAASLPGIGWCELPADMPSNADVGDFAAEHGADVLADLLAGVRYPEHQPDAPEVPEATPAPRYRVTSARDLLAMPPLRWRIHNVLPLEGVGAIFGASSAGKSFVALDMAASLAAGLPEWFGHKAKACDVLYLALEGAAGLRNRIAAWEAHHGLPCPSGLHFMLLSDFDLTNRADVEELVSTVAEAVGQVGVVILDTLAQSAPGRDENAPGDMGLMVRGLQALQQRLGGLVLAVHHTGKDTTRGMRGHSSLRGALDCAIEVARDGEARSWRIEKVKDSADGDAHPFKLRVIELGSDDEGEPVTSCVALPDAAPVTVQSRRKLPTKASHKAAFAKLDEMLKASPYRGRGRAPADRPCIDLGEYTEAIKPLMECTRDKDRGTYAQRAITALRDNSLMDCADGWVWML</sequence>
<proteinExistence type="predicted"/>
<evidence type="ECO:0000259" key="1">
    <source>
        <dbReference type="Pfam" id="PF08707"/>
    </source>
</evidence>
<dbReference type="AlphaFoldDB" id="A0A4T0V139"/>
<dbReference type="Pfam" id="PF13481">
    <property type="entry name" value="AAA_25"/>
    <property type="match status" value="1"/>
</dbReference>
<organism evidence="2 3">
    <name type="scientific">Crenobacter intestini</name>
    <dbReference type="NCBI Taxonomy" id="2563443"/>
    <lineage>
        <taxon>Bacteria</taxon>
        <taxon>Pseudomonadati</taxon>
        <taxon>Pseudomonadota</taxon>
        <taxon>Betaproteobacteria</taxon>
        <taxon>Neisseriales</taxon>
        <taxon>Neisseriaceae</taxon>
        <taxon>Crenobacter</taxon>
    </lineage>
</organism>
<dbReference type="OrthoDB" id="8905164at2"/>
<protein>
    <submittedName>
        <fullName evidence="2">Helicase</fullName>
    </submittedName>
</protein>
<keyword evidence="3" id="KW-1185">Reference proteome</keyword>
<gene>
    <name evidence="2" type="ORF">E5K04_04095</name>
</gene>
<dbReference type="InterPro" id="IPR027417">
    <property type="entry name" value="P-loop_NTPase"/>
</dbReference>
<evidence type="ECO:0000313" key="2">
    <source>
        <dbReference type="EMBL" id="TIC85189.1"/>
    </source>
</evidence>
<dbReference type="Proteomes" id="UP000308891">
    <property type="component" value="Unassembled WGS sequence"/>
</dbReference>
<dbReference type="CDD" id="cd01029">
    <property type="entry name" value="TOPRIM_primases"/>
    <property type="match status" value="1"/>
</dbReference>
<reference evidence="2 3" key="1">
    <citation type="submission" date="2019-04" db="EMBL/GenBank/DDBJ databases">
        <title>Crenobacter sp. nov.</title>
        <authorList>
            <person name="Shi S."/>
        </authorList>
    </citation>
    <scope>NUCLEOTIDE SEQUENCE [LARGE SCALE GENOMIC DNA]</scope>
    <source>
        <strain evidence="2 3">GY 70310</strain>
    </source>
</reference>
<keyword evidence="2" id="KW-0547">Nucleotide-binding</keyword>
<feature type="domain" description="Primase C-terminal 2" evidence="1">
    <location>
        <begin position="9"/>
        <end position="80"/>
    </location>
</feature>
<dbReference type="GO" id="GO:0016817">
    <property type="term" value="F:hydrolase activity, acting on acid anhydrides"/>
    <property type="evidence" value="ECO:0007669"/>
    <property type="project" value="InterPro"/>
</dbReference>
<dbReference type="InterPro" id="IPR014819">
    <property type="entry name" value="PriCT_2"/>
</dbReference>
<dbReference type="SUPFAM" id="SSF52540">
    <property type="entry name" value="P-loop containing nucleoside triphosphate hydrolases"/>
    <property type="match status" value="1"/>
</dbReference>
<accession>A0A4T0V139</accession>
<keyword evidence="2" id="KW-0067">ATP-binding</keyword>
<dbReference type="RefSeq" id="WP_136551637.1">
    <property type="nucleotide sequence ID" value="NZ_STGJ01000003.1"/>
</dbReference>
<dbReference type="GO" id="GO:0004386">
    <property type="term" value="F:helicase activity"/>
    <property type="evidence" value="ECO:0007669"/>
    <property type="project" value="UniProtKB-KW"/>
</dbReference>
<evidence type="ECO:0000313" key="3">
    <source>
        <dbReference type="Proteomes" id="UP000308891"/>
    </source>
</evidence>
<dbReference type="Pfam" id="PF08707">
    <property type="entry name" value="PriCT_2"/>
    <property type="match status" value="1"/>
</dbReference>
<dbReference type="EMBL" id="STGJ01000003">
    <property type="protein sequence ID" value="TIC85189.1"/>
    <property type="molecule type" value="Genomic_DNA"/>
</dbReference>
<dbReference type="InterPro" id="IPR034154">
    <property type="entry name" value="TOPRIM_DnaG/twinkle"/>
</dbReference>
<dbReference type="Gene3D" id="3.40.50.300">
    <property type="entry name" value="P-loop containing nucleotide triphosphate hydrolases"/>
    <property type="match status" value="1"/>
</dbReference>
<keyword evidence="2" id="KW-0378">Hydrolase</keyword>
<comment type="caution">
    <text evidence="2">The sequence shown here is derived from an EMBL/GenBank/DDBJ whole genome shotgun (WGS) entry which is preliminary data.</text>
</comment>
<keyword evidence="2" id="KW-0347">Helicase</keyword>
<name>A0A4T0V139_9NEIS</name>